<accession>A0A8H8TU27</accession>
<keyword evidence="2" id="KW-1185">Reference proteome</keyword>
<proteinExistence type="predicted"/>
<gene>
    <name evidence="1" type="ORF">UBRO2_03420</name>
</gene>
<comment type="caution">
    <text evidence="1">The sequence shown here is derived from an EMBL/GenBank/DDBJ whole genome shotgun (WGS) entry which is preliminary data.</text>
</comment>
<organism evidence="1 2">
    <name type="scientific">Ustilago bromivora</name>
    <dbReference type="NCBI Taxonomy" id="307758"/>
    <lineage>
        <taxon>Eukaryota</taxon>
        <taxon>Fungi</taxon>
        <taxon>Dikarya</taxon>
        <taxon>Basidiomycota</taxon>
        <taxon>Ustilaginomycotina</taxon>
        <taxon>Ustilaginomycetes</taxon>
        <taxon>Ustilaginales</taxon>
        <taxon>Ustilaginaceae</taxon>
        <taxon>Ustilago</taxon>
    </lineage>
</organism>
<dbReference type="EMBL" id="ULHB01000064">
    <property type="protein sequence ID" value="SYW80152.1"/>
    <property type="molecule type" value="Genomic_DNA"/>
</dbReference>
<name>A0A8H8TU27_9BASI</name>
<evidence type="ECO:0000313" key="1">
    <source>
        <dbReference type="EMBL" id="SYW80152.1"/>
    </source>
</evidence>
<dbReference type="Proteomes" id="UP000658997">
    <property type="component" value="Unassembled WGS sequence"/>
</dbReference>
<dbReference type="AlphaFoldDB" id="A0A8H8TU27"/>
<evidence type="ECO:0000313" key="2">
    <source>
        <dbReference type="Proteomes" id="UP000658997"/>
    </source>
</evidence>
<reference evidence="1" key="1">
    <citation type="submission" date="2018-08" db="EMBL/GenBank/DDBJ databases">
        <authorList>
            <person name="Guldener U."/>
        </authorList>
    </citation>
    <scope>NUCLEOTIDE SEQUENCE</scope>
    <source>
        <strain evidence="1">UB2</strain>
    </source>
</reference>
<sequence length="199" mass="21903">MSNPDYSLYEYFVETIEDLIPRFPDMVQGRFRRLINNKTYGTPNALKGGQLLEFAVNSDKNQIITPLSIMIECVGMLYYATHELGPFRNRLDLGRQMRAHVNFFIANKDSDTTQILDLMIEGPMDLEAELDVASSEGGNAMQDSTTDEASSVAQMLTTTSKLSVAPTPTAREFTFDPIAAAGDGLVITGHSHTSNNGLT</sequence>
<protein>
    <submittedName>
        <fullName evidence="1">Related to GYP1 - GTPase activating protein</fullName>
    </submittedName>
</protein>